<dbReference type="RefSeq" id="XP_046062048.1">
    <property type="nucleotide sequence ID" value="XM_046203803.1"/>
</dbReference>
<comment type="caution">
    <text evidence="3">The sequence shown here is derived from an EMBL/GenBank/DDBJ whole genome shotgun (WGS) entry which is preliminary data.</text>
</comment>
<sequence>MSQIIINGSVSSKTDKSVSKLSVQRTLSHADDILPQIRYQNHYQLAIKHYLNRNFSQAWKIINPLVDGFLRSGQTRAKVGNELVIKIYKLYLSLVDLKLKEQMEIRDHTSYVDNNLEQAFMDGVLFNNIVRIYHGDYFAIDSELALMCFIIELSNGFPTIDLGNQLEKYLRYTSVLPRGDGLSQSTAKREKIVELYLLHILPKLNEISKSKELVHQLFSSDSSKVLLYLKKLDQTSVRQKQSKINNQLDSQKRNDRNKSKIDRNRKDSKHMTSDKPKPKENVSDVKTNSLVSSLKSIFNSHGYGVIKNITGTSLILVFVIWILRLLSRKNSKLRRLVGWLIRTFGETLQMAFRVTYV</sequence>
<dbReference type="Proteomes" id="UP000769157">
    <property type="component" value="Unassembled WGS sequence"/>
</dbReference>
<accession>A0A9P8T6S8</accession>
<name>A0A9P8T6S8_9ASCO</name>
<dbReference type="OrthoDB" id="3981028at2759"/>
<dbReference type="GeneID" id="70234852"/>
<feature type="region of interest" description="Disordered" evidence="1">
    <location>
        <begin position="239"/>
        <end position="285"/>
    </location>
</feature>
<feature type="compositionally biased region" description="Basic and acidic residues" evidence="1">
    <location>
        <begin position="250"/>
        <end position="283"/>
    </location>
</feature>
<keyword evidence="2" id="KW-0472">Membrane</keyword>
<evidence type="ECO:0000256" key="2">
    <source>
        <dbReference type="SAM" id="Phobius"/>
    </source>
</evidence>
<feature type="compositionally biased region" description="Polar residues" evidence="1">
    <location>
        <begin position="239"/>
        <end position="249"/>
    </location>
</feature>
<feature type="transmembrane region" description="Helical" evidence="2">
    <location>
        <begin position="305"/>
        <end position="326"/>
    </location>
</feature>
<reference evidence="3" key="1">
    <citation type="journal article" date="2021" name="Open Biol.">
        <title>Shared evolutionary footprints suggest mitochondrial oxidative damage underlies multiple complex I losses in fungi.</title>
        <authorList>
            <person name="Schikora-Tamarit M.A."/>
            <person name="Marcet-Houben M."/>
            <person name="Nosek J."/>
            <person name="Gabaldon T."/>
        </authorList>
    </citation>
    <scope>NUCLEOTIDE SEQUENCE</scope>
    <source>
        <strain evidence="3">CBS6075</strain>
    </source>
</reference>
<keyword evidence="4" id="KW-1185">Reference proteome</keyword>
<evidence type="ECO:0000256" key="1">
    <source>
        <dbReference type="SAM" id="MobiDB-lite"/>
    </source>
</evidence>
<keyword evidence="2" id="KW-0812">Transmembrane</keyword>
<organism evidence="3 4">
    <name type="scientific">Ogataea philodendri</name>
    <dbReference type="NCBI Taxonomy" id="1378263"/>
    <lineage>
        <taxon>Eukaryota</taxon>
        <taxon>Fungi</taxon>
        <taxon>Dikarya</taxon>
        <taxon>Ascomycota</taxon>
        <taxon>Saccharomycotina</taxon>
        <taxon>Pichiomycetes</taxon>
        <taxon>Pichiales</taxon>
        <taxon>Pichiaceae</taxon>
        <taxon>Ogataea</taxon>
    </lineage>
</organism>
<dbReference type="EMBL" id="JAEUBE010000183">
    <property type="protein sequence ID" value="KAH3667236.1"/>
    <property type="molecule type" value="Genomic_DNA"/>
</dbReference>
<proteinExistence type="predicted"/>
<protein>
    <submittedName>
        <fullName evidence="3">Uncharacterized protein</fullName>
    </submittedName>
</protein>
<dbReference type="AlphaFoldDB" id="A0A9P8T6S8"/>
<keyword evidence="2" id="KW-1133">Transmembrane helix</keyword>
<evidence type="ECO:0000313" key="3">
    <source>
        <dbReference type="EMBL" id="KAH3667236.1"/>
    </source>
</evidence>
<evidence type="ECO:0000313" key="4">
    <source>
        <dbReference type="Proteomes" id="UP000769157"/>
    </source>
</evidence>
<reference evidence="3" key="2">
    <citation type="submission" date="2021-01" db="EMBL/GenBank/DDBJ databases">
        <authorList>
            <person name="Schikora-Tamarit M.A."/>
        </authorList>
    </citation>
    <scope>NUCLEOTIDE SEQUENCE</scope>
    <source>
        <strain evidence="3">CBS6075</strain>
    </source>
</reference>
<gene>
    <name evidence="3" type="ORF">OGAPHI_002885</name>
</gene>